<organism evidence="2 3">
    <name type="scientific">Coniochaeta hoffmannii</name>
    <dbReference type="NCBI Taxonomy" id="91930"/>
    <lineage>
        <taxon>Eukaryota</taxon>
        <taxon>Fungi</taxon>
        <taxon>Dikarya</taxon>
        <taxon>Ascomycota</taxon>
        <taxon>Pezizomycotina</taxon>
        <taxon>Sordariomycetes</taxon>
        <taxon>Sordariomycetidae</taxon>
        <taxon>Coniochaetales</taxon>
        <taxon>Coniochaetaceae</taxon>
        <taxon>Coniochaeta</taxon>
    </lineage>
</organism>
<keyword evidence="1" id="KW-0812">Transmembrane</keyword>
<feature type="transmembrane region" description="Helical" evidence="1">
    <location>
        <begin position="192"/>
        <end position="212"/>
    </location>
</feature>
<dbReference type="GO" id="GO:0032185">
    <property type="term" value="P:septin cytoskeleton organization"/>
    <property type="evidence" value="ECO:0007669"/>
    <property type="project" value="TreeGrafter"/>
</dbReference>
<proteinExistence type="predicted"/>
<dbReference type="PANTHER" id="PTHR36414:SF1">
    <property type="entry name" value="PROTEIN SUR7"/>
    <property type="match status" value="1"/>
</dbReference>
<dbReference type="PANTHER" id="PTHR36414">
    <property type="entry name" value="PROTEIN SUR7"/>
    <property type="match status" value="1"/>
</dbReference>
<protein>
    <submittedName>
        <fullName evidence="2">Protein SUR7</fullName>
    </submittedName>
</protein>
<keyword evidence="1" id="KW-1133">Transmembrane helix</keyword>
<dbReference type="Proteomes" id="UP001174691">
    <property type="component" value="Unassembled WGS sequence"/>
</dbReference>
<dbReference type="GO" id="GO:0045121">
    <property type="term" value="C:membrane raft"/>
    <property type="evidence" value="ECO:0007669"/>
    <property type="project" value="TreeGrafter"/>
</dbReference>
<dbReference type="GO" id="GO:0005938">
    <property type="term" value="C:cell cortex"/>
    <property type="evidence" value="ECO:0007669"/>
    <property type="project" value="TreeGrafter"/>
</dbReference>
<keyword evidence="1" id="KW-0472">Membrane</keyword>
<dbReference type="Pfam" id="PF06687">
    <property type="entry name" value="SUR7"/>
    <property type="match status" value="1"/>
</dbReference>
<feature type="transmembrane region" description="Helical" evidence="1">
    <location>
        <begin position="7"/>
        <end position="27"/>
    </location>
</feature>
<dbReference type="GO" id="GO:0006897">
    <property type="term" value="P:endocytosis"/>
    <property type="evidence" value="ECO:0007669"/>
    <property type="project" value="TreeGrafter"/>
</dbReference>
<dbReference type="EMBL" id="JANBVN010000161">
    <property type="protein sequence ID" value="KAJ9137378.1"/>
    <property type="molecule type" value="Genomic_DNA"/>
</dbReference>
<dbReference type="GO" id="GO:0031505">
    <property type="term" value="P:fungal-type cell wall organization"/>
    <property type="evidence" value="ECO:0007669"/>
    <property type="project" value="TreeGrafter"/>
</dbReference>
<comment type="caution">
    <text evidence="2">The sequence shown here is derived from an EMBL/GenBank/DDBJ whole genome shotgun (WGS) entry which is preliminary data.</text>
</comment>
<keyword evidence="3" id="KW-1185">Reference proteome</keyword>
<dbReference type="GO" id="GO:0030866">
    <property type="term" value="P:cortical actin cytoskeleton organization"/>
    <property type="evidence" value="ECO:0007669"/>
    <property type="project" value="TreeGrafter"/>
</dbReference>
<sequence>MAVARPGLSLVALILLAGSLVLLWFVILSGVTNSTPLNKTYFLRADTSGITGARPISQWTYFYVCGEGNVDCGKASPDPPFGHAWGSNPANAPEELAGSHGGHTTSSKFFYMWRFGWVFYLLGLFFSTLTFFTGFLACFGRLGAAISGLLAIISLVIYTVGVSLMTATFVIARDAFHRADRAATLGRYAFGFSWGSWFALLLASILLCTAMGRKDNAAGVSTGRRWGRQRSTRSRVSYDVGGRRVKDEYS</sequence>
<gene>
    <name evidence="2" type="ORF">NKR19_g8242</name>
</gene>
<name>A0AA38R788_9PEZI</name>
<feature type="transmembrane region" description="Helical" evidence="1">
    <location>
        <begin position="117"/>
        <end position="137"/>
    </location>
</feature>
<evidence type="ECO:0000256" key="1">
    <source>
        <dbReference type="SAM" id="Phobius"/>
    </source>
</evidence>
<dbReference type="AlphaFoldDB" id="A0AA38R788"/>
<dbReference type="InterPro" id="IPR009571">
    <property type="entry name" value="SUR7/Rim9-like_fungi"/>
</dbReference>
<feature type="transmembrane region" description="Helical" evidence="1">
    <location>
        <begin position="149"/>
        <end position="172"/>
    </location>
</feature>
<evidence type="ECO:0000313" key="2">
    <source>
        <dbReference type="EMBL" id="KAJ9137378.1"/>
    </source>
</evidence>
<dbReference type="GO" id="GO:0005886">
    <property type="term" value="C:plasma membrane"/>
    <property type="evidence" value="ECO:0007669"/>
    <property type="project" value="InterPro"/>
</dbReference>
<reference evidence="2" key="1">
    <citation type="submission" date="2022-07" db="EMBL/GenBank/DDBJ databases">
        <title>Fungi with potential for degradation of polypropylene.</title>
        <authorList>
            <person name="Gostincar C."/>
        </authorList>
    </citation>
    <scope>NUCLEOTIDE SEQUENCE</scope>
    <source>
        <strain evidence="2">EXF-13287</strain>
    </source>
</reference>
<accession>A0AA38R788</accession>
<evidence type="ECO:0000313" key="3">
    <source>
        <dbReference type="Proteomes" id="UP001174691"/>
    </source>
</evidence>